<dbReference type="GO" id="GO:0043190">
    <property type="term" value="C:ATP-binding cassette (ABC) transporter complex"/>
    <property type="evidence" value="ECO:0007669"/>
    <property type="project" value="InterPro"/>
</dbReference>
<evidence type="ECO:0000256" key="3">
    <source>
        <dbReference type="ARBA" id="ARBA00022692"/>
    </source>
</evidence>
<dbReference type="InterPro" id="IPR003339">
    <property type="entry name" value="ABC/ECF_trnsptr_transmembrane"/>
</dbReference>
<dbReference type="STRING" id="1121322.SAMN02745136_02271"/>
<feature type="transmembrane region" description="Helical" evidence="6">
    <location>
        <begin position="102"/>
        <end position="121"/>
    </location>
</feature>
<dbReference type="EMBL" id="FRAC01000011">
    <property type="protein sequence ID" value="SHK35109.1"/>
    <property type="molecule type" value="Genomic_DNA"/>
</dbReference>
<dbReference type="AlphaFoldDB" id="A0A1M6RRM1"/>
<keyword evidence="8" id="KW-1185">Reference proteome</keyword>
<accession>A0A1M6RRM1</accession>
<evidence type="ECO:0000256" key="2">
    <source>
        <dbReference type="ARBA" id="ARBA00022475"/>
    </source>
</evidence>
<dbReference type="PANTHER" id="PTHR34857:SF2">
    <property type="entry name" value="SLL0384 PROTEIN"/>
    <property type="match status" value="1"/>
</dbReference>
<keyword evidence="3 6" id="KW-0812">Transmembrane</keyword>
<evidence type="ECO:0000256" key="6">
    <source>
        <dbReference type="SAM" id="Phobius"/>
    </source>
</evidence>
<proteinExistence type="predicted"/>
<evidence type="ECO:0000256" key="4">
    <source>
        <dbReference type="ARBA" id="ARBA00022989"/>
    </source>
</evidence>
<keyword evidence="2" id="KW-1003">Cell membrane</keyword>
<gene>
    <name evidence="7" type="ORF">SAMN02745136_02271</name>
</gene>
<dbReference type="InterPro" id="IPR051611">
    <property type="entry name" value="ECF_transporter_component"/>
</dbReference>
<reference evidence="7 8" key="1">
    <citation type="submission" date="2016-11" db="EMBL/GenBank/DDBJ databases">
        <authorList>
            <person name="Jaros S."/>
            <person name="Januszkiewicz K."/>
            <person name="Wedrychowicz H."/>
        </authorList>
    </citation>
    <scope>NUCLEOTIDE SEQUENCE [LARGE SCALE GENOMIC DNA]</scope>
    <source>
        <strain evidence="7 8">DSM 15929</strain>
    </source>
</reference>
<dbReference type="Pfam" id="PF02361">
    <property type="entry name" value="CbiQ"/>
    <property type="match status" value="1"/>
</dbReference>
<dbReference type="OrthoDB" id="8585740at2"/>
<evidence type="ECO:0000313" key="8">
    <source>
        <dbReference type="Proteomes" id="UP000184386"/>
    </source>
</evidence>
<sequence length="260" mass="29260">MAKITDAIFAVHELEEMAERKLEVNRVHPLVKLVVTLTYMIIVVSFHKYNILGLLPFILYPLLLLKLSDIPVMTCLQKIKGLLPLLLFIGIFNPIFDRAPLVYMGSLGISGGVISMITLFLKGMYCIAASFLLISTTGIDGICYALRLLHVPNILVTQLLLTYRYITVLMAEANGVYQAYSLRAPGEKGVKYKIWGSLLGQLLLRSIDRAGNLYESMLLRGFNGEFTYIKRTKARGQDYVYLIVWLGMFAVLYVGIKLLI</sequence>
<dbReference type="NCBIfam" id="TIGR02454">
    <property type="entry name" value="ECF_T_CbiQ"/>
    <property type="match status" value="1"/>
</dbReference>
<evidence type="ECO:0000256" key="5">
    <source>
        <dbReference type="ARBA" id="ARBA00023136"/>
    </source>
</evidence>
<keyword evidence="5 6" id="KW-0472">Membrane</keyword>
<name>A0A1M6RRM1_9FIRM</name>
<organism evidence="7 8">
    <name type="scientific">Anaerocolumna jejuensis DSM 15929</name>
    <dbReference type="NCBI Taxonomy" id="1121322"/>
    <lineage>
        <taxon>Bacteria</taxon>
        <taxon>Bacillati</taxon>
        <taxon>Bacillota</taxon>
        <taxon>Clostridia</taxon>
        <taxon>Lachnospirales</taxon>
        <taxon>Lachnospiraceae</taxon>
        <taxon>Anaerocolumna</taxon>
    </lineage>
</organism>
<dbReference type="GO" id="GO:0006824">
    <property type="term" value="P:cobalt ion transport"/>
    <property type="evidence" value="ECO:0007669"/>
    <property type="project" value="InterPro"/>
</dbReference>
<evidence type="ECO:0000313" key="7">
    <source>
        <dbReference type="EMBL" id="SHK35109.1"/>
    </source>
</evidence>
<dbReference type="RefSeq" id="WP_073275924.1">
    <property type="nucleotide sequence ID" value="NZ_FRAC01000011.1"/>
</dbReference>
<keyword evidence="4 6" id="KW-1133">Transmembrane helix</keyword>
<dbReference type="PANTHER" id="PTHR34857">
    <property type="entry name" value="SLL0384 PROTEIN"/>
    <property type="match status" value="1"/>
</dbReference>
<feature type="transmembrane region" description="Helical" evidence="6">
    <location>
        <begin position="79"/>
        <end position="96"/>
    </location>
</feature>
<feature type="transmembrane region" description="Helical" evidence="6">
    <location>
        <begin position="239"/>
        <end position="256"/>
    </location>
</feature>
<comment type="subcellular location">
    <subcellularLocation>
        <location evidence="1">Cell membrane</location>
        <topology evidence="1">Multi-pass membrane protein</topology>
    </subcellularLocation>
</comment>
<protein>
    <submittedName>
        <fullName evidence="7">Cobalt/nickel transport system permease protein</fullName>
    </submittedName>
</protein>
<dbReference type="Proteomes" id="UP000184386">
    <property type="component" value="Unassembled WGS sequence"/>
</dbReference>
<feature type="transmembrane region" description="Helical" evidence="6">
    <location>
        <begin position="27"/>
        <end position="45"/>
    </location>
</feature>
<dbReference type="CDD" id="cd16914">
    <property type="entry name" value="EcfT"/>
    <property type="match status" value="1"/>
</dbReference>
<dbReference type="InterPro" id="IPR012809">
    <property type="entry name" value="ECF_CbiQ"/>
</dbReference>
<evidence type="ECO:0000256" key="1">
    <source>
        <dbReference type="ARBA" id="ARBA00004651"/>
    </source>
</evidence>